<dbReference type="STRING" id="156994.SAMN04488028_10875"/>
<proteinExistence type="predicted"/>
<dbReference type="AlphaFoldDB" id="A0A1M6V1A8"/>
<evidence type="ECO:0000313" key="3">
    <source>
        <dbReference type="Proteomes" id="UP000184474"/>
    </source>
</evidence>
<dbReference type="Pfam" id="PF00293">
    <property type="entry name" value="NUDIX"/>
    <property type="match status" value="1"/>
</dbReference>
<dbReference type="InterPro" id="IPR015797">
    <property type="entry name" value="NUDIX_hydrolase-like_dom_sf"/>
</dbReference>
<dbReference type="Gene3D" id="1.10.10.10">
    <property type="entry name" value="Winged helix-like DNA-binding domain superfamily/Winged helix DNA-binding domain"/>
    <property type="match status" value="1"/>
</dbReference>
<organism evidence="2 3">
    <name type="scientific">Reichenbachiella agariperforans</name>
    <dbReference type="NCBI Taxonomy" id="156994"/>
    <lineage>
        <taxon>Bacteria</taxon>
        <taxon>Pseudomonadati</taxon>
        <taxon>Bacteroidota</taxon>
        <taxon>Cytophagia</taxon>
        <taxon>Cytophagales</taxon>
        <taxon>Reichenbachiellaceae</taxon>
        <taxon>Reichenbachiella</taxon>
    </lineage>
</organism>
<dbReference type="RefSeq" id="WP_216009872.1">
    <property type="nucleotide sequence ID" value="NZ_FRAA01000008.1"/>
</dbReference>
<dbReference type="Gene3D" id="3.90.79.10">
    <property type="entry name" value="Nucleoside Triphosphate Pyrophosphohydrolase"/>
    <property type="match status" value="1"/>
</dbReference>
<sequence>MTLYNEYDRLLVAVDCIIFGFHGDQLKLLLIKRDFEPEKGKWSLMGGFAKKSESLDDAASRILMSLTGLQEVFLEQLYCFNQVDRDPVERTISVTYYSLINIEDHDEELSKQHDASWFDLGEMPDLIFDHNEIVDRAHQRLKYKAEHYPVGFELLPPKFTMPELQSLYEAIFETEMDKRNFIKRIDSLGILVKLNEKKRTTGKKGAFLYQFDEDKYKQQMKTGNKFQIKP</sequence>
<dbReference type="Pfam" id="PF21906">
    <property type="entry name" value="WHD_NrtR"/>
    <property type="match status" value="1"/>
</dbReference>
<dbReference type="PANTHER" id="PTHR43736">
    <property type="entry name" value="ADP-RIBOSE PYROPHOSPHATASE"/>
    <property type="match status" value="1"/>
</dbReference>
<dbReference type="PANTHER" id="PTHR43736:SF4">
    <property type="entry name" value="SLR1690 PROTEIN"/>
    <property type="match status" value="1"/>
</dbReference>
<reference evidence="3" key="1">
    <citation type="submission" date="2016-11" db="EMBL/GenBank/DDBJ databases">
        <authorList>
            <person name="Varghese N."/>
            <person name="Submissions S."/>
        </authorList>
    </citation>
    <scope>NUCLEOTIDE SEQUENCE [LARGE SCALE GENOMIC DNA]</scope>
    <source>
        <strain evidence="3">DSM 26134</strain>
    </source>
</reference>
<evidence type="ECO:0000313" key="2">
    <source>
        <dbReference type="EMBL" id="SHK75086.1"/>
    </source>
</evidence>
<gene>
    <name evidence="2" type="ORF">SAMN04488028_10875</name>
</gene>
<dbReference type="InterPro" id="IPR054105">
    <property type="entry name" value="WHD_NrtR"/>
</dbReference>
<keyword evidence="3" id="KW-1185">Reference proteome</keyword>
<accession>A0A1M6V1A8</accession>
<dbReference type="InterPro" id="IPR036388">
    <property type="entry name" value="WH-like_DNA-bd_sf"/>
</dbReference>
<feature type="domain" description="Nudix hydrolase" evidence="1">
    <location>
        <begin position="9"/>
        <end position="142"/>
    </location>
</feature>
<dbReference type="PROSITE" id="PS51462">
    <property type="entry name" value="NUDIX"/>
    <property type="match status" value="1"/>
</dbReference>
<dbReference type="Proteomes" id="UP000184474">
    <property type="component" value="Unassembled WGS sequence"/>
</dbReference>
<dbReference type="InterPro" id="IPR000086">
    <property type="entry name" value="NUDIX_hydrolase_dom"/>
</dbReference>
<name>A0A1M6V1A8_REIAG</name>
<dbReference type="SUPFAM" id="SSF46785">
    <property type="entry name" value="Winged helix' DNA-binding domain"/>
    <property type="match status" value="1"/>
</dbReference>
<dbReference type="CDD" id="cd18873">
    <property type="entry name" value="NUDIX_NadM_like"/>
    <property type="match status" value="1"/>
</dbReference>
<evidence type="ECO:0000259" key="1">
    <source>
        <dbReference type="PROSITE" id="PS51462"/>
    </source>
</evidence>
<dbReference type="SUPFAM" id="SSF55811">
    <property type="entry name" value="Nudix"/>
    <property type="match status" value="1"/>
</dbReference>
<dbReference type="EMBL" id="FRAA01000008">
    <property type="protein sequence ID" value="SHK75086.1"/>
    <property type="molecule type" value="Genomic_DNA"/>
</dbReference>
<protein>
    <submittedName>
        <fullName evidence="2">ADP-ribose pyrophosphatase YjhB, NUDIX family</fullName>
    </submittedName>
</protein>
<dbReference type="InterPro" id="IPR036390">
    <property type="entry name" value="WH_DNA-bd_sf"/>
</dbReference>